<name>A0ABR2GY21_9EUKA</name>
<feature type="transmembrane region" description="Helical" evidence="2">
    <location>
        <begin position="289"/>
        <end position="309"/>
    </location>
</feature>
<gene>
    <name evidence="3" type="ORF">M9Y10_032874</name>
</gene>
<evidence type="ECO:0000256" key="2">
    <source>
        <dbReference type="SAM" id="Phobius"/>
    </source>
</evidence>
<feature type="region of interest" description="Disordered" evidence="1">
    <location>
        <begin position="352"/>
        <end position="401"/>
    </location>
</feature>
<evidence type="ECO:0000313" key="3">
    <source>
        <dbReference type="EMBL" id="KAK8838834.1"/>
    </source>
</evidence>
<comment type="caution">
    <text evidence="3">The sequence shown here is derived from an EMBL/GenBank/DDBJ whole genome shotgun (WGS) entry which is preliminary data.</text>
</comment>
<keyword evidence="2" id="KW-0812">Transmembrane</keyword>
<dbReference type="Proteomes" id="UP001470230">
    <property type="component" value="Unassembled WGS sequence"/>
</dbReference>
<evidence type="ECO:0000256" key="1">
    <source>
        <dbReference type="SAM" id="MobiDB-lite"/>
    </source>
</evidence>
<proteinExistence type="predicted"/>
<keyword evidence="2" id="KW-0472">Membrane</keyword>
<keyword evidence="4" id="KW-1185">Reference proteome</keyword>
<accession>A0ABR2GY21</accession>
<protein>
    <submittedName>
        <fullName evidence="3">Uncharacterized protein</fullName>
    </submittedName>
</protein>
<keyword evidence="2" id="KW-1133">Transmembrane helix</keyword>
<reference evidence="3 4" key="1">
    <citation type="submission" date="2024-04" db="EMBL/GenBank/DDBJ databases">
        <title>Tritrichomonas musculus Genome.</title>
        <authorList>
            <person name="Alves-Ferreira E."/>
            <person name="Grigg M."/>
            <person name="Lorenzi H."/>
            <person name="Galac M."/>
        </authorList>
    </citation>
    <scope>NUCLEOTIDE SEQUENCE [LARGE SCALE GENOMIC DNA]</scope>
    <source>
        <strain evidence="3 4">EAF2021</strain>
    </source>
</reference>
<sequence>MHLKPNIFPNTTISSNLPQTFLLDEIGFYSLFVQNEDEINIIFASNNNKRLFLFFNDTDVKIKITIDGIPISAPLKIDGLVIDAFNYTGCKFFLFSNRNNYSKGSYSKIWIILWLLPLDFCPKSSFYGLSNKNLITQISSPLLNPICVFSPNFQLLDTIFDVQFGINGMNESKSYYSFLYNNDINKPVETVKSYNRSKHYFTNASFFIKYNIQEKINFSSVSYLSRSHTNIYFKRSANNHNKENPNFSCRISSIHSCTSNGCLAEKIEDINYKCYSTTLTSFWTTSTSVGFIIGCIVLNVICLTIYCCYRNRNICNNDDERLLNNNAQPLITPNYTQDGLLYDTVTDEYVNDDTKQSPNYENPEGFSIMQQNKNDNEDLAYAPPSSIDNNDVPAYLKPPKK</sequence>
<organism evidence="3 4">
    <name type="scientific">Tritrichomonas musculus</name>
    <dbReference type="NCBI Taxonomy" id="1915356"/>
    <lineage>
        <taxon>Eukaryota</taxon>
        <taxon>Metamonada</taxon>
        <taxon>Parabasalia</taxon>
        <taxon>Tritrichomonadida</taxon>
        <taxon>Tritrichomonadidae</taxon>
        <taxon>Tritrichomonas</taxon>
    </lineage>
</organism>
<evidence type="ECO:0000313" key="4">
    <source>
        <dbReference type="Proteomes" id="UP001470230"/>
    </source>
</evidence>
<dbReference type="EMBL" id="JAPFFF010000054">
    <property type="protein sequence ID" value="KAK8838834.1"/>
    <property type="molecule type" value="Genomic_DNA"/>
</dbReference>